<evidence type="ECO:0000256" key="4">
    <source>
        <dbReference type="ARBA" id="ARBA00022777"/>
    </source>
</evidence>
<dbReference type="PRINTS" id="PR01100">
    <property type="entry name" value="SHIKIMTKNASE"/>
</dbReference>
<dbReference type="InterPro" id="IPR000623">
    <property type="entry name" value="Shikimate_kinase/TSH1"/>
</dbReference>
<evidence type="ECO:0000256" key="5">
    <source>
        <dbReference type="ARBA" id="ARBA00022840"/>
    </source>
</evidence>
<dbReference type="HAMAP" id="MF_00109">
    <property type="entry name" value="Shikimate_kinase"/>
    <property type="match status" value="1"/>
</dbReference>
<keyword evidence="1 7" id="KW-0028">Amino-acid biosynthesis</keyword>
<dbReference type="EC" id="2.7.1.71" evidence="7"/>
<feature type="binding site" evidence="7">
    <location>
        <position position="78"/>
    </location>
    <ligand>
        <name>substrate</name>
    </ligand>
</feature>
<dbReference type="InterPro" id="IPR027417">
    <property type="entry name" value="P-loop_NTPase"/>
</dbReference>
<dbReference type="RefSeq" id="WP_126830495.1">
    <property type="nucleotide sequence ID" value="NZ_CBCRYB010000002.1"/>
</dbReference>
<feature type="binding site" evidence="7">
    <location>
        <position position="13"/>
    </location>
    <ligand>
        <name>Mg(2+)</name>
        <dbReference type="ChEBI" id="CHEBI:18420"/>
    </ligand>
</feature>
<evidence type="ECO:0000256" key="3">
    <source>
        <dbReference type="ARBA" id="ARBA00022741"/>
    </source>
</evidence>
<keyword evidence="7" id="KW-0963">Cytoplasm</keyword>
<dbReference type="GO" id="GO:0004765">
    <property type="term" value="F:shikimate kinase activity"/>
    <property type="evidence" value="ECO:0007669"/>
    <property type="project" value="UniProtKB-UniRule"/>
</dbReference>
<dbReference type="EMBL" id="NGJY01000001">
    <property type="protein sequence ID" value="RSU04836.1"/>
    <property type="molecule type" value="Genomic_DNA"/>
</dbReference>
<gene>
    <name evidence="7" type="primary">aroK</name>
    <name evidence="8" type="ORF">CBF31_02115</name>
</gene>
<keyword evidence="5 7" id="KW-0067">ATP-binding</keyword>
<comment type="subcellular location">
    <subcellularLocation>
        <location evidence="7">Cytoplasm</location>
    </subcellularLocation>
</comment>
<keyword evidence="4 7" id="KW-0418">Kinase</keyword>
<sequence>MFFLVGFMASGKTTVGSQLAAAMELEFCDLDCRFEEITTLTIPAFFEKYGEEAFRDKESEILRDVVNECSKRVFGTGGGCVIREENRALLDRQHVIYLKVPFEVIYKRLTAKNKSARPLANTKSKEELRALYKEREKWYRSVSTYCIECEDYLPSEIVALILNLLDH</sequence>
<accession>A0A430AC98</accession>
<dbReference type="GO" id="GO:0008652">
    <property type="term" value="P:amino acid biosynthetic process"/>
    <property type="evidence" value="ECO:0007669"/>
    <property type="project" value="UniProtKB-KW"/>
</dbReference>
<name>A0A430AC98_9ENTE</name>
<comment type="catalytic activity">
    <reaction evidence="7">
        <text>shikimate + ATP = 3-phosphoshikimate + ADP + H(+)</text>
        <dbReference type="Rhea" id="RHEA:13121"/>
        <dbReference type="ChEBI" id="CHEBI:15378"/>
        <dbReference type="ChEBI" id="CHEBI:30616"/>
        <dbReference type="ChEBI" id="CHEBI:36208"/>
        <dbReference type="ChEBI" id="CHEBI:145989"/>
        <dbReference type="ChEBI" id="CHEBI:456216"/>
        <dbReference type="EC" id="2.7.1.71"/>
    </reaction>
</comment>
<comment type="cofactor">
    <cofactor evidence="7">
        <name>Mg(2+)</name>
        <dbReference type="ChEBI" id="CHEBI:18420"/>
    </cofactor>
    <text evidence="7">Binds 1 Mg(2+) ion per subunit.</text>
</comment>
<dbReference type="AlphaFoldDB" id="A0A430AC98"/>
<dbReference type="UniPathway" id="UPA00053">
    <property type="reaction ID" value="UER00088"/>
</dbReference>
<dbReference type="GO" id="GO:0009073">
    <property type="term" value="P:aromatic amino acid family biosynthetic process"/>
    <property type="evidence" value="ECO:0007669"/>
    <property type="project" value="UniProtKB-KW"/>
</dbReference>
<protein>
    <recommendedName>
        <fullName evidence="7">Shikimate kinase</fullName>
        <shortName evidence="7">SK</shortName>
        <ecNumber evidence="7">2.7.1.71</ecNumber>
    </recommendedName>
</protein>
<comment type="subunit">
    <text evidence="7">Monomer.</text>
</comment>
<dbReference type="GO" id="GO:0009423">
    <property type="term" value="P:chorismate biosynthetic process"/>
    <property type="evidence" value="ECO:0007669"/>
    <property type="project" value="UniProtKB-UniRule"/>
</dbReference>
<keyword evidence="9" id="KW-1185">Reference proteome</keyword>
<feature type="binding site" evidence="7">
    <location>
        <position position="31"/>
    </location>
    <ligand>
        <name>substrate</name>
    </ligand>
</feature>
<comment type="caution">
    <text evidence="7">Lacks conserved residue(s) required for the propagation of feature annotation.</text>
</comment>
<keyword evidence="7" id="KW-0460">Magnesium</keyword>
<comment type="similarity">
    <text evidence="7">Belongs to the shikimate kinase family.</text>
</comment>
<comment type="function">
    <text evidence="7">Catalyzes the specific phosphorylation of the 3-hydroxyl group of shikimic acid using ATP as a cosubstrate.</text>
</comment>
<dbReference type="GO" id="GO:0000287">
    <property type="term" value="F:magnesium ion binding"/>
    <property type="evidence" value="ECO:0007669"/>
    <property type="project" value="UniProtKB-UniRule"/>
</dbReference>
<dbReference type="PANTHER" id="PTHR21087:SF16">
    <property type="entry name" value="SHIKIMATE KINASE 1, CHLOROPLASTIC"/>
    <property type="match status" value="1"/>
</dbReference>
<keyword evidence="2 7" id="KW-0808">Transferase</keyword>
<dbReference type="PANTHER" id="PTHR21087">
    <property type="entry name" value="SHIKIMATE KINASE"/>
    <property type="match status" value="1"/>
</dbReference>
<proteinExistence type="inferred from homology"/>
<dbReference type="GO" id="GO:0005829">
    <property type="term" value="C:cytosol"/>
    <property type="evidence" value="ECO:0007669"/>
    <property type="project" value="TreeGrafter"/>
</dbReference>
<dbReference type="InterPro" id="IPR031322">
    <property type="entry name" value="Shikimate/glucono_kinase"/>
</dbReference>
<feature type="binding site" evidence="7">
    <location>
        <begin position="9"/>
        <end position="14"/>
    </location>
    <ligand>
        <name>ATP</name>
        <dbReference type="ChEBI" id="CHEBI:30616"/>
    </ligand>
</feature>
<feature type="binding site" evidence="7">
    <location>
        <position position="55"/>
    </location>
    <ligand>
        <name>substrate</name>
    </ligand>
</feature>
<feature type="binding site" evidence="7">
    <location>
        <position position="135"/>
    </location>
    <ligand>
        <name>substrate</name>
    </ligand>
</feature>
<keyword evidence="3 7" id="KW-0547">Nucleotide-binding</keyword>
<evidence type="ECO:0000256" key="6">
    <source>
        <dbReference type="ARBA" id="ARBA00023141"/>
    </source>
</evidence>
<evidence type="ECO:0000256" key="1">
    <source>
        <dbReference type="ARBA" id="ARBA00022605"/>
    </source>
</evidence>
<comment type="caution">
    <text evidence="8">The sequence shown here is derived from an EMBL/GenBank/DDBJ whole genome shotgun (WGS) entry which is preliminary data.</text>
</comment>
<dbReference type="SUPFAM" id="SSF52540">
    <property type="entry name" value="P-loop containing nucleoside triphosphate hydrolases"/>
    <property type="match status" value="1"/>
</dbReference>
<dbReference type="Pfam" id="PF01202">
    <property type="entry name" value="SKI"/>
    <property type="match status" value="1"/>
</dbReference>
<dbReference type="Gene3D" id="3.40.50.300">
    <property type="entry name" value="P-loop containing nucleotide triphosphate hydrolases"/>
    <property type="match status" value="1"/>
</dbReference>
<evidence type="ECO:0000256" key="7">
    <source>
        <dbReference type="HAMAP-Rule" id="MF_00109"/>
    </source>
</evidence>
<feature type="binding site" evidence="7">
    <location>
        <position position="117"/>
    </location>
    <ligand>
        <name>ATP</name>
        <dbReference type="ChEBI" id="CHEBI:30616"/>
    </ligand>
</feature>
<evidence type="ECO:0000256" key="2">
    <source>
        <dbReference type="ARBA" id="ARBA00022679"/>
    </source>
</evidence>
<dbReference type="GO" id="GO:0005524">
    <property type="term" value="F:ATP binding"/>
    <property type="evidence" value="ECO:0007669"/>
    <property type="project" value="UniProtKB-UniRule"/>
</dbReference>
<keyword evidence="6 7" id="KW-0057">Aromatic amino acid biosynthesis</keyword>
<evidence type="ECO:0000313" key="9">
    <source>
        <dbReference type="Proteomes" id="UP000287101"/>
    </source>
</evidence>
<dbReference type="Proteomes" id="UP000287101">
    <property type="component" value="Unassembled WGS sequence"/>
</dbReference>
<dbReference type="OrthoDB" id="9800332at2"/>
<organism evidence="8 9">
    <name type="scientific">Vagococcus fessus</name>
    <dbReference type="NCBI Taxonomy" id="120370"/>
    <lineage>
        <taxon>Bacteria</taxon>
        <taxon>Bacillati</taxon>
        <taxon>Bacillota</taxon>
        <taxon>Bacilli</taxon>
        <taxon>Lactobacillales</taxon>
        <taxon>Enterococcaceae</taxon>
        <taxon>Vagococcus</taxon>
    </lineage>
</organism>
<comment type="pathway">
    <text evidence="7">Metabolic intermediate biosynthesis; chorismate biosynthesis; chorismate from D-erythrose 4-phosphate and phosphoenolpyruvate: step 5/7.</text>
</comment>
<evidence type="ECO:0000313" key="8">
    <source>
        <dbReference type="EMBL" id="RSU04836.1"/>
    </source>
</evidence>
<keyword evidence="7" id="KW-0479">Metal-binding</keyword>
<reference evidence="8 9" key="1">
    <citation type="submission" date="2017-05" db="EMBL/GenBank/DDBJ databases">
        <title>Vagococcus spp. assemblies.</title>
        <authorList>
            <person name="Gulvik C.A."/>
        </authorList>
    </citation>
    <scope>NUCLEOTIDE SEQUENCE [LARGE SCALE GENOMIC DNA]</scope>
    <source>
        <strain evidence="8 9">CCUG 41755</strain>
    </source>
</reference>
<dbReference type="CDD" id="cd00464">
    <property type="entry name" value="SK"/>
    <property type="match status" value="1"/>
</dbReference>